<keyword evidence="5 15" id="KW-0812">Transmembrane</keyword>
<dbReference type="PANTHER" id="PTHR24298:SF630">
    <property type="entry name" value="CYTOCHROME P450 705A1-RELATED"/>
    <property type="match status" value="1"/>
</dbReference>
<dbReference type="PROSITE" id="PS00086">
    <property type="entry name" value="CYTOCHROME_P450"/>
    <property type="match status" value="1"/>
</dbReference>
<evidence type="ECO:0000256" key="15">
    <source>
        <dbReference type="SAM" id="Phobius"/>
    </source>
</evidence>
<dbReference type="GO" id="GO:0020037">
    <property type="term" value="F:heme binding"/>
    <property type="evidence" value="ECO:0007669"/>
    <property type="project" value="InterPro"/>
</dbReference>
<dbReference type="InterPro" id="IPR036396">
    <property type="entry name" value="Cyt_P450_sf"/>
</dbReference>
<dbReference type="PANTHER" id="PTHR24298">
    <property type="entry name" value="FLAVONOID 3'-MONOOXYGENASE-RELATED"/>
    <property type="match status" value="1"/>
</dbReference>
<dbReference type="PRINTS" id="PR00463">
    <property type="entry name" value="EP450I"/>
</dbReference>
<evidence type="ECO:0000256" key="5">
    <source>
        <dbReference type="ARBA" id="ARBA00022692"/>
    </source>
</evidence>
<keyword evidence="7 15" id="KW-1133">Transmembrane helix</keyword>
<keyword evidence="8 13" id="KW-0560">Oxidoreductase</keyword>
<keyword evidence="9 12" id="KW-0408">Iron</keyword>
<dbReference type="ExpressionAtlas" id="A0A178UB62">
    <property type="expression patterns" value="baseline and differential"/>
</dbReference>
<organism evidence="16 17">
    <name type="scientific">Arabidopsis thaliana</name>
    <name type="common">Mouse-ear cress</name>
    <dbReference type="NCBI Taxonomy" id="3702"/>
    <lineage>
        <taxon>Eukaryota</taxon>
        <taxon>Viridiplantae</taxon>
        <taxon>Streptophyta</taxon>
        <taxon>Embryophyta</taxon>
        <taxon>Tracheophyta</taxon>
        <taxon>Spermatophyta</taxon>
        <taxon>Magnoliopsida</taxon>
        <taxon>eudicotyledons</taxon>
        <taxon>Gunneridae</taxon>
        <taxon>Pentapetalae</taxon>
        <taxon>rosids</taxon>
        <taxon>malvids</taxon>
        <taxon>Brassicales</taxon>
        <taxon>Brassicaceae</taxon>
        <taxon>Camelineae</taxon>
        <taxon>Arabidopsis</taxon>
    </lineage>
</organism>
<feature type="coiled-coil region" evidence="14">
    <location>
        <begin position="265"/>
        <end position="292"/>
    </location>
</feature>
<comment type="caution">
    <text evidence="16">The sequence shown here is derived from an EMBL/GenBank/DDBJ whole genome shotgun (WGS) entry which is preliminary data.</text>
</comment>
<dbReference type="Pfam" id="PF00067">
    <property type="entry name" value="p450"/>
    <property type="match status" value="1"/>
</dbReference>
<gene>
    <name evidence="16" type="ordered locus">AXX17_At5g40430</name>
</gene>
<evidence type="ECO:0000256" key="3">
    <source>
        <dbReference type="ARBA" id="ARBA00010617"/>
    </source>
</evidence>
<proteinExistence type="inferred from homology"/>
<dbReference type="FunFam" id="1.10.630.10:FF:000019">
    <property type="entry name" value="Cytochrome P450 family protein"/>
    <property type="match status" value="1"/>
</dbReference>
<keyword evidence="14" id="KW-0175">Coiled coil</keyword>
<feature type="transmembrane region" description="Helical" evidence="15">
    <location>
        <begin position="12"/>
        <end position="30"/>
    </location>
</feature>
<dbReference type="SUPFAM" id="SSF48264">
    <property type="entry name" value="Cytochrome P450"/>
    <property type="match status" value="1"/>
</dbReference>
<evidence type="ECO:0000256" key="10">
    <source>
        <dbReference type="ARBA" id="ARBA00023033"/>
    </source>
</evidence>
<evidence type="ECO:0000256" key="8">
    <source>
        <dbReference type="ARBA" id="ARBA00023002"/>
    </source>
</evidence>
<dbReference type="Proteomes" id="UP000078284">
    <property type="component" value="Chromosome 5"/>
</dbReference>
<evidence type="ECO:0000256" key="11">
    <source>
        <dbReference type="ARBA" id="ARBA00023136"/>
    </source>
</evidence>
<feature type="binding site" description="axial binding residue" evidence="12">
    <location>
        <position position="439"/>
    </location>
    <ligand>
        <name>heme</name>
        <dbReference type="ChEBI" id="CHEBI:30413"/>
    </ligand>
    <ligandPart>
        <name>Fe</name>
        <dbReference type="ChEBI" id="CHEBI:18248"/>
    </ligandPart>
</feature>
<dbReference type="AlphaFoldDB" id="A0A178UB62"/>
<dbReference type="GO" id="GO:0004497">
    <property type="term" value="F:monooxygenase activity"/>
    <property type="evidence" value="ECO:0007669"/>
    <property type="project" value="UniProtKB-KW"/>
</dbReference>
<sequence length="499" mass="56873">MAELIIVDFQNISIFILLCLFSFLCYALFFKKPKGFDLPPSPPSLPIIGHLHHLLSSSLPHKSFQKLSFKYGPLLHLRVFNFPIVLVSSASMAYEVFRTHDVNVSYRFVPVNKDSLVFGSSGFVTAPYGDYWKFMKKLISTKLLRPHALELSKGNRAEELRRFCLDLQGKARKKESVEIGKVALKLTNNIICRMSMGRSCSEKNGVAERARELVNKSFALSVKLFFSNMFRKDIMGVSREFDEFLERILVEHEENLEGDQDRDMIDHLLEAYRNEEAEYKITRKQIKSLIVEIFLGGTDSSAQTIQWTMAEILNNPGVLEKLRAEIDSVVGGKRLIQESDLPNLPYLQAVVKEGLRLHPSAPVLLRVFGESCEVKEFYVPEKTTLVVNLYAVNRDPDSWEDPDMFKPERFLASSISGDEEKIREQAVKYVTFGGGRRTCPAVKLAHIFMETAIGAMVQCFDWRIKGEKVYMEEVVSGLSLKMAHPLKCTPVVRFDPFSF</sequence>
<evidence type="ECO:0000313" key="16">
    <source>
        <dbReference type="EMBL" id="OAO91148.1"/>
    </source>
</evidence>
<dbReference type="EMBL" id="LUHQ01000005">
    <property type="protein sequence ID" value="OAO91148.1"/>
    <property type="molecule type" value="Genomic_DNA"/>
</dbReference>
<dbReference type="InterPro" id="IPR001128">
    <property type="entry name" value="Cyt_P450"/>
</dbReference>
<dbReference type="PRINTS" id="PR00385">
    <property type="entry name" value="P450"/>
</dbReference>
<dbReference type="GO" id="GO:0016020">
    <property type="term" value="C:membrane"/>
    <property type="evidence" value="ECO:0007669"/>
    <property type="project" value="UniProtKB-SubCell"/>
</dbReference>
<dbReference type="GO" id="GO:0005506">
    <property type="term" value="F:iron ion binding"/>
    <property type="evidence" value="ECO:0007669"/>
    <property type="project" value="InterPro"/>
</dbReference>
<dbReference type="CDD" id="cd20655">
    <property type="entry name" value="CYP93"/>
    <property type="match status" value="1"/>
</dbReference>
<keyword evidence="4 12" id="KW-0349">Heme</keyword>
<protein>
    <submittedName>
        <fullName evidence="16">CYP705A12</fullName>
    </submittedName>
</protein>
<keyword evidence="10 13" id="KW-0503">Monooxygenase</keyword>
<keyword evidence="6 12" id="KW-0479">Metal-binding</keyword>
<evidence type="ECO:0000256" key="2">
    <source>
        <dbReference type="ARBA" id="ARBA00004167"/>
    </source>
</evidence>
<evidence type="ECO:0000256" key="1">
    <source>
        <dbReference type="ARBA" id="ARBA00001971"/>
    </source>
</evidence>
<accession>A0A178UB62</accession>
<dbReference type="InterPro" id="IPR051103">
    <property type="entry name" value="Plant_metabolite_P450s"/>
</dbReference>
<reference evidence="17" key="1">
    <citation type="journal article" date="2016" name="Proc. Natl. Acad. Sci. U.S.A.">
        <title>Chromosome-level assembly of Arabidopsis thaliana Ler reveals the extent of translocation and inversion polymorphisms.</title>
        <authorList>
            <person name="Zapata L."/>
            <person name="Ding J."/>
            <person name="Willing E.M."/>
            <person name="Hartwig B."/>
            <person name="Bezdan D."/>
            <person name="Jiao W.B."/>
            <person name="Patel V."/>
            <person name="Velikkakam James G."/>
            <person name="Koornneef M."/>
            <person name="Ossowski S."/>
            <person name="Schneeberger K."/>
        </authorList>
    </citation>
    <scope>NUCLEOTIDE SEQUENCE [LARGE SCALE GENOMIC DNA]</scope>
    <source>
        <strain evidence="17">cv. Landsberg erecta</strain>
    </source>
</reference>
<dbReference type="GO" id="GO:0016705">
    <property type="term" value="F:oxidoreductase activity, acting on paired donors, with incorporation or reduction of molecular oxygen"/>
    <property type="evidence" value="ECO:0007669"/>
    <property type="project" value="InterPro"/>
</dbReference>
<name>A0A178UB62_ARATH</name>
<evidence type="ECO:0000256" key="14">
    <source>
        <dbReference type="SAM" id="Coils"/>
    </source>
</evidence>
<comment type="similarity">
    <text evidence="3 13">Belongs to the cytochrome P450 family.</text>
</comment>
<evidence type="ECO:0000256" key="7">
    <source>
        <dbReference type="ARBA" id="ARBA00022989"/>
    </source>
</evidence>
<dbReference type="InterPro" id="IPR017972">
    <property type="entry name" value="Cyt_P450_CS"/>
</dbReference>
<comment type="subcellular location">
    <subcellularLocation>
        <location evidence="2">Membrane</location>
        <topology evidence="2">Single-pass membrane protein</topology>
    </subcellularLocation>
</comment>
<evidence type="ECO:0000256" key="13">
    <source>
        <dbReference type="RuleBase" id="RU000461"/>
    </source>
</evidence>
<evidence type="ECO:0000256" key="4">
    <source>
        <dbReference type="ARBA" id="ARBA00022617"/>
    </source>
</evidence>
<dbReference type="InterPro" id="IPR002401">
    <property type="entry name" value="Cyt_P450_E_grp-I"/>
</dbReference>
<evidence type="ECO:0000256" key="9">
    <source>
        <dbReference type="ARBA" id="ARBA00023004"/>
    </source>
</evidence>
<evidence type="ECO:0000256" key="12">
    <source>
        <dbReference type="PIRSR" id="PIRSR602401-1"/>
    </source>
</evidence>
<evidence type="ECO:0000256" key="6">
    <source>
        <dbReference type="ARBA" id="ARBA00022723"/>
    </source>
</evidence>
<evidence type="ECO:0000313" key="17">
    <source>
        <dbReference type="Proteomes" id="UP000078284"/>
    </source>
</evidence>
<comment type="cofactor">
    <cofactor evidence="1 12">
        <name>heme</name>
        <dbReference type="ChEBI" id="CHEBI:30413"/>
    </cofactor>
</comment>
<dbReference type="Gene3D" id="1.10.630.10">
    <property type="entry name" value="Cytochrome P450"/>
    <property type="match status" value="1"/>
</dbReference>
<keyword evidence="11 15" id="KW-0472">Membrane</keyword>